<feature type="region of interest" description="Disordered" evidence="1">
    <location>
        <begin position="1"/>
        <end position="38"/>
    </location>
</feature>
<dbReference type="Pfam" id="PF04438">
    <property type="entry name" value="zf-HIT"/>
    <property type="match status" value="1"/>
</dbReference>
<keyword evidence="3" id="KW-1185">Reference proteome</keyword>
<feature type="compositionally biased region" description="Basic and acidic residues" evidence="1">
    <location>
        <begin position="1"/>
        <end position="12"/>
    </location>
</feature>
<sequence length="282" mass="32935">MANKKDKNELSKKRQKKHKKHKKKKDKEEAEDIDVVTEDKEVTQTLKLKIRFAGETLTAKLKARNNKDDLSKRIKKQQEDEDDEEELESKDNHNEEDSLLDEEDSWLVAMEKGNLDSYGEIKKNKDPAVMTARQRALKGESVEGETELLQLPMYPERSVEEVEEIERKRKLRAKKRRQDSKQKIEETKIQTIEKLLTKSKVKKEITKNTKKLGAHMRYTSNINGFFISLSEDIEFPLIKQEMRVFPEAKICAVQGCGKPKRYSCSKTYLPVCSLQCYNQIIK</sequence>
<dbReference type="Proteomes" id="UP001652625">
    <property type="component" value="Chromosome 15"/>
</dbReference>
<dbReference type="SMART" id="SM01406">
    <property type="entry name" value="PAPA-1"/>
    <property type="match status" value="1"/>
</dbReference>
<gene>
    <name evidence="4" type="primary">LOC136092340</name>
</gene>
<accession>A0ABM4DPA0</accession>
<evidence type="ECO:0000313" key="4">
    <source>
        <dbReference type="RefSeq" id="XP_065676413.1"/>
    </source>
</evidence>
<dbReference type="PANTHER" id="PTHR21561">
    <property type="entry name" value="INO80 COMPLEX SUBUNIT B"/>
    <property type="match status" value="1"/>
</dbReference>
<feature type="compositionally biased region" description="Basic and acidic residues" evidence="1">
    <location>
        <begin position="65"/>
        <end position="78"/>
    </location>
</feature>
<dbReference type="RefSeq" id="XP_065676413.1">
    <property type="nucleotide sequence ID" value="XM_065820341.1"/>
</dbReference>
<name>A0ABM4DPA0_HYDVU</name>
<protein>
    <submittedName>
        <fullName evidence="4">INO80 complex subunit B-like</fullName>
    </submittedName>
</protein>
<feature type="compositionally biased region" description="Acidic residues" evidence="1">
    <location>
        <begin position="79"/>
        <end position="88"/>
    </location>
</feature>
<dbReference type="InterPro" id="IPR029523">
    <property type="entry name" value="INO80B/Ies2"/>
</dbReference>
<organism evidence="3 4">
    <name type="scientific">Hydra vulgaris</name>
    <name type="common">Hydra</name>
    <name type="synonym">Hydra attenuata</name>
    <dbReference type="NCBI Taxonomy" id="6087"/>
    <lineage>
        <taxon>Eukaryota</taxon>
        <taxon>Metazoa</taxon>
        <taxon>Cnidaria</taxon>
        <taxon>Hydrozoa</taxon>
        <taxon>Hydroidolina</taxon>
        <taxon>Anthoathecata</taxon>
        <taxon>Aplanulata</taxon>
        <taxon>Hydridae</taxon>
        <taxon>Hydra</taxon>
    </lineage>
</organism>
<dbReference type="CDD" id="cd23021">
    <property type="entry name" value="zf-HIT_IN80B"/>
    <property type="match status" value="1"/>
</dbReference>
<dbReference type="InterPro" id="IPR006880">
    <property type="entry name" value="INO80B_C"/>
</dbReference>
<dbReference type="GeneID" id="136092340"/>
<evidence type="ECO:0000259" key="2">
    <source>
        <dbReference type="SMART" id="SM01406"/>
    </source>
</evidence>
<proteinExistence type="predicted"/>
<dbReference type="InterPro" id="IPR007529">
    <property type="entry name" value="Znf_HIT"/>
</dbReference>
<evidence type="ECO:0000313" key="3">
    <source>
        <dbReference type="Proteomes" id="UP001652625"/>
    </source>
</evidence>
<feature type="domain" description="INO80 complex subunit B-like conserved region" evidence="2">
    <location>
        <begin position="164"/>
        <end position="233"/>
    </location>
</feature>
<dbReference type="PANTHER" id="PTHR21561:SF12">
    <property type="entry name" value="INO80 COMPLEX SUBUNIT B"/>
    <property type="match status" value="1"/>
</dbReference>
<evidence type="ECO:0000256" key="1">
    <source>
        <dbReference type="SAM" id="MobiDB-lite"/>
    </source>
</evidence>
<reference evidence="4" key="1">
    <citation type="submission" date="2025-08" db="UniProtKB">
        <authorList>
            <consortium name="RefSeq"/>
        </authorList>
    </citation>
    <scope>IDENTIFICATION</scope>
</reference>
<feature type="region of interest" description="Disordered" evidence="1">
    <location>
        <begin position="58"/>
        <end position="106"/>
    </location>
</feature>
<feature type="compositionally biased region" description="Basic residues" evidence="1">
    <location>
        <begin position="13"/>
        <end position="25"/>
    </location>
</feature>